<dbReference type="Proteomes" id="UP001187192">
    <property type="component" value="Unassembled WGS sequence"/>
</dbReference>
<keyword evidence="1" id="KW-0472">Membrane</keyword>
<accession>A0AA87YW87</accession>
<keyword evidence="1" id="KW-0812">Transmembrane</keyword>
<keyword evidence="1" id="KW-1133">Transmembrane helix</keyword>
<name>A0AA87YW87_FICCA</name>
<dbReference type="AlphaFoldDB" id="A0AA87YW87"/>
<gene>
    <name evidence="2" type="ORF">TIFTF001_040649</name>
</gene>
<feature type="transmembrane region" description="Helical" evidence="1">
    <location>
        <begin position="20"/>
        <end position="47"/>
    </location>
</feature>
<sequence>MFTNDNVHDKSKIKFKSRLVYGLSWIGLAAPTIPWLCATVSSLVAILDTRWWGMAGLTVKLRDGDRYAFCVK</sequence>
<protein>
    <submittedName>
        <fullName evidence="2">Uncharacterized protein</fullName>
    </submittedName>
</protein>
<evidence type="ECO:0000313" key="2">
    <source>
        <dbReference type="EMBL" id="GMN24974.1"/>
    </source>
</evidence>
<evidence type="ECO:0000313" key="3">
    <source>
        <dbReference type="Proteomes" id="UP001187192"/>
    </source>
</evidence>
<reference evidence="2" key="1">
    <citation type="submission" date="2023-07" db="EMBL/GenBank/DDBJ databases">
        <title>draft genome sequence of fig (Ficus carica).</title>
        <authorList>
            <person name="Takahashi T."/>
            <person name="Nishimura K."/>
        </authorList>
    </citation>
    <scope>NUCLEOTIDE SEQUENCE</scope>
</reference>
<dbReference type="EMBL" id="BTGU01001533">
    <property type="protein sequence ID" value="GMN24974.1"/>
    <property type="molecule type" value="Genomic_DNA"/>
</dbReference>
<comment type="caution">
    <text evidence="2">The sequence shown here is derived from an EMBL/GenBank/DDBJ whole genome shotgun (WGS) entry which is preliminary data.</text>
</comment>
<organism evidence="2 3">
    <name type="scientific">Ficus carica</name>
    <name type="common">Common fig</name>
    <dbReference type="NCBI Taxonomy" id="3494"/>
    <lineage>
        <taxon>Eukaryota</taxon>
        <taxon>Viridiplantae</taxon>
        <taxon>Streptophyta</taxon>
        <taxon>Embryophyta</taxon>
        <taxon>Tracheophyta</taxon>
        <taxon>Spermatophyta</taxon>
        <taxon>Magnoliopsida</taxon>
        <taxon>eudicotyledons</taxon>
        <taxon>Gunneridae</taxon>
        <taxon>Pentapetalae</taxon>
        <taxon>rosids</taxon>
        <taxon>fabids</taxon>
        <taxon>Rosales</taxon>
        <taxon>Moraceae</taxon>
        <taxon>Ficeae</taxon>
        <taxon>Ficus</taxon>
    </lineage>
</organism>
<evidence type="ECO:0000256" key="1">
    <source>
        <dbReference type="SAM" id="Phobius"/>
    </source>
</evidence>
<keyword evidence="3" id="KW-1185">Reference proteome</keyword>
<proteinExistence type="predicted"/>